<dbReference type="Proteomes" id="UP000233551">
    <property type="component" value="Unassembled WGS sequence"/>
</dbReference>
<reference evidence="3 4" key="1">
    <citation type="submission" date="2017-11" db="EMBL/GenBank/DDBJ databases">
        <title>De-novo sequencing of pomegranate (Punica granatum L.) genome.</title>
        <authorList>
            <person name="Akparov Z."/>
            <person name="Amiraslanov A."/>
            <person name="Hajiyeva S."/>
            <person name="Abbasov M."/>
            <person name="Kaur K."/>
            <person name="Hamwieh A."/>
            <person name="Solovyev V."/>
            <person name="Salamov A."/>
            <person name="Braich B."/>
            <person name="Kosarev P."/>
            <person name="Mahmoud A."/>
            <person name="Hajiyev E."/>
            <person name="Babayeva S."/>
            <person name="Izzatullayeva V."/>
            <person name="Mammadov A."/>
            <person name="Mammadov A."/>
            <person name="Sharifova S."/>
            <person name="Ojaghi J."/>
            <person name="Eynullazada K."/>
            <person name="Bayramov B."/>
            <person name="Abdulazimova A."/>
            <person name="Shahmuradov I."/>
        </authorList>
    </citation>
    <scope>NUCLEOTIDE SEQUENCE [LARGE SCALE GENOMIC DNA]</scope>
    <source>
        <strain evidence="4">cv. AG2017</strain>
        <tissue evidence="3">Leaf</tissue>
    </source>
</reference>
<gene>
    <name evidence="3" type="ORF">CRG98_019810</name>
</gene>
<evidence type="ECO:0000256" key="1">
    <source>
        <dbReference type="SAM" id="MobiDB-lite"/>
    </source>
</evidence>
<name>A0A2I0JU23_PUNGR</name>
<organism evidence="3 4">
    <name type="scientific">Punica granatum</name>
    <name type="common">Pomegranate</name>
    <dbReference type="NCBI Taxonomy" id="22663"/>
    <lineage>
        <taxon>Eukaryota</taxon>
        <taxon>Viridiplantae</taxon>
        <taxon>Streptophyta</taxon>
        <taxon>Embryophyta</taxon>
        <taxon>Tracheophyta</taxon>
        <taxon>Spermatophyta</taxon>
        <taxon>Magnoliopsida</taxon>
        <taxon>eudicotyledons</taxon>
        <taxon>Gunneridae</taxon>
        <taxon>Pentapetalae</taxon>
        <taxon>rosids</taxon>
        <taxon>malvids</taxon>
        <taxon>Myrtales</taxon>
        <taxon>Lythraceae</taxon>
        <taxon>Punica</taxon>
    </lineage>
</organism>
<evidence type="ECO:0000313" key="3">
    <source>
        <dbReference type="EMBL" id="PKI59804.1"/>
    </source>
</evidence>
<dbReference type="EMBL" id="PGOL01001231">
    <property type="protein sequence ID" value="PKI59804.1"/>
    <property type="molecule type" value="Genomic_DNA"/>
</dbReference>
<feature type="compositionally biased region" description="Basic residues" evidence="1">
    <location>
        <begin position="1"/>
        <end position="13"/>
    </location>
</feature>
<feature type="transmembrane region" description="Helical" evidence="2">
    <location>
        <begin position="102"/>
        <end position="124"/>
    </location>
</feature>
<evidence type="ECO:0000313" key="4">
    <source>
        <dbReference type="Proteomes" id="UP000233551"/>
    </source>
</evidence>
<comment type="caution">
    <text evidence="3">The sequence shown here is derived from an EMBL/GenBank/DDBJ whole genome shotgun (WGS) entry which is preliminary data.</text>
</comment>
<keyword evidence="4" id="KW-1185">Reference proteome</keyword>
<feature type="region of interest" description="Disordered" evidence="1">
    <location>
        <begin position="1"/>
        <end position="58"/>
    </location>
</feature>
<sequence length="127" mass="14291">MGRKGKSRGRSWRQSREVQQTKSKGKGAHKGRRRPLWTPATSVEVSGLSIGSPDPESTGDLRLYKIILVWLAVTVQKARVWQDVICYTFFGRYHCPVSGYPLASVVAQAHVLMISYILFLLHHIPTS</sequence>
<proteinExistence type="predicted"/>
<protein>
    <submittedName>
        <fullName evidence="3">Uncharacterized protein</fullName>
    </submittedName>
</protein>
<evidence type="ECO:0000256" key="2">
    <source>
        <dbReference type="SAM" id="Phobius"/>
    </source>
</evidence>
<feature type="compositionally biased region" description="Basic residues" evidence="1">
    <location>
        <begin position="23"/>
        <end position="35"/>
    </location>
</feature>
<keyword evidence="2" id="KW-0812">Transmembrane</keyword>
<keyword evidence="2" id="KW-0472">Membrane</keyword>
<keyword evidence="2" id="KW-1133">Transmembrane helix</keyword>
<dbReference type="AlphaFoldDB" id="A0A2I0JU23"/>
<accession>A0A2I0JU23</accession>